<dbReference type="AlphaFoldDB" id="A0AAV1TK15"/>
<comment type="caution">
    <text evidence="1">The sequence shown here is derived from an EMBL/GenBank/DDBJ whole genome shotgun (WGS) entry which is preliminary data.</text>
</comment>
<evidence type="ECO:0000313" key="2">
    <source>
        <dbReference type="Proteomes" id="UP001162060"/>
    </source>
</evidence>
<sequence length="41" mass="4894">MYVLHVAKTLNFVEYLNFKEVLQQMDLTFGWFEQGALLENL</sequence>
<name>A0AAV1TK15_9STRA</name>
<accession>A0AAV1TK15</accession>
<proteinExistence type="predicted"/>
<reference evidence="1" key="1">
    <citation type="submission" date="2024-01" db="EMBL/GenBank/DDBJ databases">
        <authorList>
            <person name="Webb A."/>
        </authorList>
    </citation>
    <scope>NUCLEOTIDE SEQUENCE</scope>
    <source>
        <strain evidence="1">Pm1</strain>
    </source>
</reference>
<dbReference type="Proteomes" id="UP001162060">
    <property type="component" value="Unassembled WGS sequence"/>
</dbReference>
<organism evidence="1 2">
    <name type="scientific">Peronospora matthiolae</name>
    <dbReference type="NCBI Taxonomy" id="2874970"/>
    <lineage>
        <taxon>Eukaryota</taxon>
        <taxon>Sar</taxon>
        <taxon>Stramenopiles</taxon>
        <taxon>Oomycota</taxon>
        <taxon>Peronosporomycetes</taxon>
        <taxon>Peronosporales</taxon>
        <taxon>Peronosporaceae</taxon>
        <taxon>Peronospora</taxon>
    </lineage>
</organism>
<dbReference type="EMBL" id="CAKLBY020000066">
    <property type="protein sequence ID" value="CAK7922574.1"/>
    <property type="molecule type" value="Genomic_DNA"/>
</dbReference>
<gene>
    <name evidence="1" type="ORF">PM001_LOCUS7745</name>
</gene>
<evidence type="ECO:0000313" key="1">
    <source>
        <dbReference type="EMBL" id="CAK7922574.1"/>
    </source>
</evidence>
<protein>
    <submittedName>
        <fullName evidence="1">Uncharacterized protein</fullName>
    </submittedName>
</protein>